<reference evidence="3 4" key="2">
    <citation type="submission" date="2018-11" db="EMBL/GenBank/DDBJ databases">
        <authorList>
            <consortium name="Pathogen Informatics"/>
        </authorList>
    </citation>
    <scope>NUCLEOTIDE SEQUENCE [LARGE SCALE GENOMIC DNA]</scope>
</reference>
<reference evidence="5" key="1">
    <citation type="submission" date="2017-02" db="UniProtKB">
        <authorList>
            <consortium name="WormBaseParasite"/>
        </authorList>
    </citation>
    <scope>IDENTIFICATION</scope>
</reference>
<feature type="transmembrane region" description="Helical" evidence="2">
    <location>
        <begin position="71"/>
        <end position="93"/>
    </location>
</feature>
<dbReference type="Proteomes" id="UP000271162">
    <property type="component" value="Unassembled WGS sequence"/>
</dbReference>
<keyword evidence="4" id="KW-1185">Reference proteome</keyword>
<feature type="transmembrane region" description="Helical" evidence="2">
    <location>
        <begin position="44"/>
        <end position="65"/>
    </location>
</feature>
<keyword evidence="2" id="KW-0472">Membrane</keyword>
<evidence type="ECO:0000313" key="4">
    <source>
        <dbReference type="Proteomes" id="UP000271162"/>
    </source>
</evidence>
<dbReference type="EMBL" id="UYSL01023918">
    <property type="protein sequence ID" value="VDL82851.1"/>
    <property type="molecule type" value="Genomic_DNA"/>
</dbReference>
<feature type="region of interest" description="Disordered" evidence="1">
    <location>
        <begin position="118"/>
        <end position="146"/>
    </location>
</feature>
<gene>
    <name evidence="3" type="ORF">NBR_LOCUS19122</name>
</gene>
<dbReference type="AlphaFoldDB" id="A0A0N4YPF0"/>
<evidence type="ECO:0000256" key="2">
    <source>
        <dbReference type="SAM" id="Phobius"/>
    </source>
</evidence>
<organism evidence="5">
    <name type="scientific">Nippostrongylus brasiliensis</name>
    <name type="common">Rat hookworm</name>
    <dbReference type="NCBI Taxonomy" id="27835"/>
    <lineage>
        <taxon>Eukaryota</taxon>
        <taxon>Metazoa</taxon>
        <taxon>Ecdysozoa</taxon>
        <taxon>Nematoda</taxon>
        <taxon>Chromadorea</taxon>
        <taxon>Rhabditida</taxon>
        <taxon>Rhabditina</taxon>
        <taxon>Rhabditomorpha</taxon>
        <taxon>Strongyloidea</taxon>
        <taxon>Heligmosomidae</taxon>
        <taxon>Nippostrongylus</taxon>
    </lineage>
</organism>
<sequence>MLGEDLICIYGQTVETITRIMDHFMMFMLSNWLRSKRKIFQSRLAISVLITVNFGNSVILSLEAFGPDSLLSLSVFILNTVVVVLALYGIFAFKPIFLTPNVIAKMAEIDENGNISSRRLRHLERPRPRSPSKSVRATTNIAETRE</sequence>
<proteinExistence type="predicted"/>
<evidence type="ECO:0000313" key="5">
    <source>
        <dbReference type="WBParaSite" id="NBR_0001912101-mRNA-1"/>
    </source>
</evidence>
<feature type="compositionally biased region" description="Polar residues" evidence="1">
    <location>
        <begin position="135"/>
        <end position="146"/>
    </location>
</feature>
<keyword evidence="2" id="KW-0812">Transmembrane</keyword>
<dbReference type="WBParaSite" id="NBR_0001912101-mRNA-1">
    <property type="protein sequence ID" value="NBR_0001912101-mRNA-1"/>
    <property type="gene ID" value="NBR_0001912101"/>
</dbReference>
<accession>A0A0N4YPF0</accession>
<evidence type="ECO:0000313" key="3">
    <source>
        <dbReference type="EMBL" id="VDL82851.1"/>
    </source>
</evidence>
<keyword evidence="2" id="KW-1133">Transmembrane helix</keyword>
<evidence type="ECO:0000256" key="1">
    <source>
        <dbReference type="SAM" id="MobiDB-lite"/>
    </source>
</evidence>
<name>A0A0N4YPF0_NIPBR</name>
<feature type="compositionally biased region" description="Basic residues" evidence="1">
    <location>
        <begin position="118"/>
        <end position="130"/>
    </location>
</feature>
<protein>
    <submittedName>
        <fullName evidence="5">G protein-coupled receptor</fullName>
    </submittedName>
</protein>